<dbReference type="PROSITE" id="PS50977">
    <property type="entry name" value="HTH_TETR_2"/>
    <property type="match status" value="1"/>
</dbReference>
<protein>
    <submittedName>
        <fullName evidence="2">DNA-binding transcriptional regulator, AcrR family</fullName>
    </submittedName>
</protein>
<keyword evidence="1 2" id="KW-0238">DNA-binding</keyword>
<dbReference type="PANTHER" id="PTHR30055">
    <property type="entry name" value="HTH-TYPE TRANSCRIPTIONAL REGULATOR RUTR"/>
    <property type="match status" value="1"/>
</dbReference>
<gene>
    <name evidence="2" type="ORF">SAMN05421630_101307</name>
</gene>
<sequence length="202" mass="21742">MAFTERSEPTRTAILSAARKLLTEQGYDGTTIRAVAAEVGIDPSMVMRYYGSKAGLFSAAVDVKLHLDEVPKVPANKLGEPLARHFLTRWEGDPSDEAIILLLRSAATNGVAAEHMRTIFDTQVARFVRRRIGTGADGTRRAGLVSSQLLGLALTRYVVPLSPVVKMNLDAVVSSVSPVLQYYLTGNLGSAVKARRKATTGS</sequence>
<reference evidence="2 3" key="1">
    <citation type="submission" date="2016-10" db="EMBL/GenBank/DDBJ databases">
        <authorList>
            <person name="de Groot N.N."/>
        </authorList>
    </citation>
    <scope>NUCLEOTIDE SEQUENCE [LARGE SCALE GENOMIC DNA]</scope>
    <source>
        <strain evidence="2 3">CGMCC 4.5506</strain>
    </source>
</reference>
<evidence type="ECO:0000313" key="3">
    <source>
        <dbReference type="Proteomes" id="UP000199494"/>
    </source>
</evidence>
<dbReference type="InterPro" id="IPR050109">
    <property type="entry name" value="HTH-type_TetR-like_transc_reg"/>
</dbReference>
<dbReference type="Proteomes" id="UP000199494">
    <property type="component" value="Unassembled WGS sequence"/>
</dbReference>
<dbReference type="PANTHER" id="PTHR30055:SF235">
    <property type="entry name" value="TRANSCRIPTIONAL REGULATORY PROTEIN"/>
    <property type="match status" value="1"/>
</dbReference>
<dbReference type="SUPFAM" id="SSF46689">
    <property type="entry name" value="Homeodomain-like"/>
    <property type="match status" value="1"/>
</dbReference>
<dbReference type="InterPro" id="IPR036271">
    <property type="entry name" value="Tet_transcr_reg_TetR-rel_C_sf"/>
</dbReference>
<dbReference type="Pfam" id="PF17920">
    <property type="entry name" value="TetR_C_16"/>
    <property type="match status" value="1"/>
</dbReference>
<keyword evidence="3" id="KW-1185">Reference proteome</keyword>
<organism evidence="2 3">
    <name type="scientific">Prauserella marina</name>
    <dbReference type="NCBI Taxonomy" id="530584"/>
    <lineage>
        <taxon>Bacteria</taxon>
        <taxon>Bacillati</taxon>
        <taxon>Actinomycetota</taxon>
        <taxon>Actinomycetes</taxon>
        <taxon>Pseudonocardiales</taxon>
        <taxon>Pseudonocardiaceae</taxon>
        <taxon>Prauserella</taxon>
    </lineage>
</organism>
<dbReference type="GO" id="GO:0000976">
    <property type="term" value="F:transcription cis-regulatory region binding"/>
    <property type="evidence" value="ECO:0007669"/>
    <property type="project" value="TreeGrafter"/>
</dbReference>
<evidence type="ECO:0000256" key="1">
    <source>
        <dbReference type="ARBA" id="ARBA00023125"/>
    </source>
</evidence>
<dbReference type="SUPFAM" id="SSF48498">
    <property type="entry name" value="Tetracyclin repressor-like, C-terminal domain"/>
    <property type="match status" value="1"/>
</dbReference>
<name>A0A222VN76_9PSEU</name>
<dbReference type="AlphaFoldDB" id="A0A222VN76"/>
<dbReference type="PRINTS" id="PR00455">
    <property type="entry name" value="HTHTETR"/>
</dbReference>
<dbReference type="RefSeq" id="WP_091795363.1">
    <property type="nucleotide sequence ID" value="NZ_CP016353.1"/>
</dbReference>
<accession>A0A222VN76</accession>
<dbReference type="EMBL" id="FMZE01000001">
    <property type="protein sequence ID" value="SDC06952.1"/>
    <property type="molecule type" value="Genomic_DNA"/>
</dbReference>
<evidence type="ECO:0000313" key="2">
    <source>
        <dbReference type="EMBL" id="SDC06952.1"/>
    </source>
</evidence>
<dbReference type="Gene3D" id="1.10.10.60">
    <property type="entry name" value="Homeodomain-like"/>
    <property type="match status" value="1"/>
</dbReference>
<dbReference type="Gene3D" id="1.10.357.10">
    <property type="entry name" value="Tetracycline Repressor, domain 2"/>
    <property type="match status" value="1"/>
</dbReference>
<dbReference type="InterPro" id="IPR041678">
    <property type="entry name" value="TetR_C_16"/>
</dbReference>
<dbReference type="OrthoDB" id="3210235at2"/>
<dbReference type="InterPro" id="IPR001647">
    <property type="entry name" value="HTH_TetR"/>
</dbReference>
<dbReference type="Pfam" id="PF00440">
    <property type="entry name" value="TetR_N"/>
    <property type="match status" value="1"/>
</dbReference>
<proteinExistence type="predicted"/>
<dbReference type="InterPro" id="IPR009057">
    <property type="entry name" value="Homeodomain-like_sf"/>
</dbReference>
<dbReference type="KEGG" id="pmad:BAY61_09730"/>
<dbReference type="GO" id="GO:0003700">
    <property type="term" value="F:DNA-binding transcription factor activity"/>
    <property type="evidence" value="ECO:0007669"/>
    <property type="project" value="TreeGrafter"/>
</dbReference>